<evidence type="ECO:0008006" key="4">
    <source>
        <dbReference type="Google" id="ProtNLM"/>
    </source>
</evidence>
<sequence>MPDKNSVPTDQHLQNAIYGTPKINPDEQRKYLGTFRERVGLTINVDQLQQADWTKAFEQELTKSQSEIIFFNGNIDQSQLKPYILAATNAGINFTIKTNPDYHVDGQNLAVVVAAKKAIHVNPIDVAKKYGTPTSDGTTPPQKKSFWQKIFNKN</sequence>
<dbReference type="SUPFAM" id="SSF160515">
    <property type="entry name" value="YueI-like"/>
    <property type="match status" value="1"/>
</dbReference>
<dbReference type="InterPro" id="IPR012543">
    <property type="entry name" value="DUF1694"/>
</dbReference>
<dbReference type="PIRSF" id="PIRSF034303">
    <property type="entry name" value="DUF1694"/>
    <property type="match status" value="1"/>
</dbReference>
<dbReference type="Proteomes" id="UP000031620">
    <property type="component" value="Chromosome"/>
</dbReference>
<dbReference type="InterPro" id="IPR029064">
    <property type="entry name" value="Ribosomal_eL30-like_sf"/>
</dbReference>
<feature type="region of interest" description="Disordered" evidence="1">
    <location>
        <begin position="1"/>
        <end position="22"/>
    </location>
</feature>
<name>A0A0A1GUX8_9LACO</name>
<dbReference type="KEGG" id="lho:LOOC260_115670"/>
<proteinExistence type="predicted"/>
<accession>A0A0A1GUX8</accession>
<dbReference type="Gene3D" id="3.30.1330.30">
    <property type="match status" value="1"/>
</dbReference>
<reference evidence="2 3" key="1">
    <citation type="submission" date="2014-11" db="EMBL/GenBank/DDBJ databases">
        <title>Complete genome sequence and analysis of Lactobacillus hokkaidonensis LOOC260T.</title>
        <authorList>
            <person name="Tanizawa Y."/>
            <person name="Tohno M."/>
            <person name="Kaminuma E."/>
            <person name="Nakamura Y."/>
            <person name="Arita M."/>
        </authorList>
    </citation>
    <scope>NUCLEOTIDE SEQUENCE [LARGE SCALE GENOMIC DNA]</scope>
    <source>
        <strain evidence="2 3">LOOC260</strain>
    </source>
</reference>
<protein>
    <recommendedName>
        <fullName evidence="4">DUF1694 domain-containing protein</fullName>
    </recommendedName>
</protein>
<dbReference type="STRING" id="1291742.LOOC260_115670"/>
<dbReference type="HOGENOM" id="CLU_111531_0_1_9"/>
<organism evidence="2 3">
    <name type="scientific">Paucilactobacillus hokkaidonensis JCM 18461</name>
    <dbReference type="NCBI Taxonomy" id="1291742"/>
    <lineage>
        <taxon>Bacteria</taxon>
        <taxon>Bacillati</taxon>
        <taxon>Bacillota</taxon>
        <taxon>Bacilli</taxon>
        <taxon>Lactobacillales</taxon>
        <taxon>Lactobacillaceae</taxon>
        <taxon>Paucilactobacillus</taxon>
    </lineage>
</organism>
<dbReference type="RefSeq" id="WP_041094135.1">
    <property type="nucleotide sequence ID" value="NZ_AP014680.1"/>
</dbReference>
<dbReference type="Pfam" id="PF07997">
    <property type="entry name" value="DUF1694"/>
    <property type="match status" value="1"/>
</dbReference>
<dbReference type="EMBL" id="AP014680">
    <property type="protein sequence ID" value="BAP86077.1"/>
    <property type="molecule type" value="Genomic_DNA"/>
</dbReference>
<evidence type="ECO:0000256" key="1">
    <source>
        <dbReference type="SAM" id="MobiDB-lite"/>
    </source>
</evidence>
<gene>
    <name evidence="2" type="ORF">LOOC260_115670</name>
</gene>
<evidence type="ECO:0000313" key="2">
    <source>
        <dbReference type="EMBL" id="BAP86077.1"/>
    </source>
</evidence>
<feature type="compositionally biased region" description="Polar residues" evidence="1">
    <location>
        <begin position="1"/>
        <end position="14"/>
    </location>
</feature>
<dbReference type="AlphaFoldDB" id="A0A0A1GUX8"/>
<evidence type="ECO:0000313" key="3">
    <source>
        <dbReference type="Proteomes" id="UP000031620"/>
    </source>
</evidence>